<gene>
    <name evidence="1" type="ORF">EII41_07095</name>
</gene>
<organism evidence="1 2">
    <name type="scientific">Tannerella forsythia</name>
    <name type="common">Bacteroides forsythus</name>
    <dbReference type="NCBI Taxonomy" id="28112"/>
    <lineage>
        <taxon>Bacteria</taxon>
        <taxon>Pseudomonadati</taxon>
        <taxon>Bacteroidota</taxon>
        <taxon>Bacteroidia</taxon>
        <taxon>Bacteroidales</taxon>
        <taxon>Tannerellaceae</taxon>
        <taxon>Tannerella</taxon>
    </lineage>
</organism>
<protein>
    <submittedName>
        <fullName evidence="1">Uncharacterized protein</fullName>
    </submittedName>
</protein>
<proteinExistence type="predicted"/>
<accession>A0A3P1YVR4</accession>
<sequence length="60" mass="6984">MKNLQKEKKTLTKRSNIRGRWNNGLDHACTLAWSMHAPSHEPCVHPRTDYAYTYARTARA</sequence>
<evidence type="ECO:0000313" key="1">
    <source>
        <dbReference type="EMBL" id="RRD75019.1"/>
    </source>
</evidence>
<dbReference type="AlphaFoldDB" id="A0A3P1YVR4"/>
<dbReference type="EMBL" id="RQYN01000022">
    <property type="protein sequence ID" value="RRD75019.1"/>
    <property type="molecule type" value="Genomic_DNA"/>
</dbReference>
<reference evidence="1 2" key="1">
    <citation type="submission" date="2018-11" db="EMBL/GenBank/DDBJ databases">
        <title>Genomes From Bacteria Associated with the Canine Oral Cavity: a Test Case for Automated Genome-Based Taxonomic Assignment.</title>
        <authorList>
            <person name="Coil D.A."/>
            <person name="Jospin G."/>
            <person name="Darling A.E."/>
            <person name="Wallis C."/>
            <person name="Davis I.J."/>
            <person name="Harris S."/>
            <person name="Eisen J.A."/>
            <person name="Holcombe L.J."/>
            <person name="O'Flynn C."/>
        </authorList>
    </citation>
    <scope>NUCLEOTIDE SEQUENCE [LARGE SCALE GENOMIC DNA]</scope>
    <source>
        <strain evidence="1 2">OH1426_COT-023</strain>
    </source>
</reference>
<dbReference type="RefSeq" id="WP_124790022.1">
    <property type="nucleotide sequence ID" value="NZ_RQYN01000022.1"/>
</dbReference>
<evidence type="ECO:0000313" key="2">
    <source>
        <dbReference type="Proteomes" id="UP000279860"/>
    </source>
</evidence>
<dbReference type="Proteomes" id="UP000279860">
    <property type="component" value="Unassembled WGS sequence"/>
</dbReference>
<name>A0A3P1YVR4_TANFO</name>
<comment type="caution">
    <text evidence="1">The sequence shown here is derived from an EMBL/GenBank/DDBJ whole genome shotgun (WGS) entry which is preliminary data.</text>
</comment>